<dbReference type="Pfam" id="PF00389">
    <property type="entry name" value="2-Hacid_dh"/>
    <property type="match status" value="1"/>
</dbReference>
<dbReference type="SUPFAM" id="SSF51735">
    <property type="entry name" value="NAD(P)-binding Rossmann-fold domains"/>
    <property type="match status" value="1"/>
</dbReference>
<feature type="domain" description="D-isomer specific 2-hydroxyacid dehydrogenase NAD-binding" evidence="5">
    <location>
        <begin position="186"/>
        <end position="350"/>
    </location>
</feature>
<sequence>MGCAETHGPFPASRGSGASRHASIAQLFRTNYLPTWLRVPLAVVQQTPGCGSRLAIYAHGSLTCIVHVCVCVCVSLSPSSPLSLCTVSPATSNRSPGSWPSFLRTRLPSLYSIVPGPASQVYKARVLIPTTGLVTARDICAAEDLRLVAQPAAGYNNIDVEAAKARGVPVTIAPGYNSRSVAEVTLMMILMLSRKVDEARAVFERRERIGEPVGQELHGKTLGIVGMGRVGKCLAAAAQGLGMKVMGVTSRSTRPELEQLLRSSHVVSLHCPLTPSTRGLIGPAELELMRKDAILINAARGSVVQREALWAAVQARRLGGVGLDTHWVEPAPRDDPLYSHPAVLALPHLGSISAEVYDRFAEVLAENIVRVREGRELLHRLC</sequence>
<evidence type="ECO:0000259" key="5">
    <source>
        <dbReference type="Pfam" id="PF02826"/>
    </source>
</evidence>
<dbReference type="SUPFAM" id="SSF52283">
    <property type="entry name" value="Formate/glycerate dehydrogenase catalytic domain-like"/>
    <property type="match status" value="1"/>
</dbReference>
<dbReference type="InterPro" id="IPR029753">
    <property type="entry name" value="D-isomer_DH_CS"/>
</dbReference>
<protein>
    <recommendedName>
        <fullName evidence="8">D-isomer specific 2-hydroxyacid dehydrogenase NAD-binding domain-containing protein</fullName>
    </recommendedName>
</protein>
<dbReference type="InterPro" id="IPR029752">
    <property type="entry name" value="D-isomer_DH_CS1"/>
</dbReference>
<comment type="similarity">
    <text evidence="3">Belongs to the D-isomer specific 2-hydroxyacid dehydrogenase family.</text>
</comment>
<reference evidence="6" key="1">
    <citation type="journal article" date="2021" name="Proc. Natl. Acad. Sci. U.S.A.">
        <title>Three genomes in the algal genus Volvox reveal the fate of a haploid sex-determining region after a transition to homothallism.</title>
        <authorList>
            <person name="Yamamoto K."/>
            <person name="Hamaji T."/>
            <person name="Kawai-Toyooka H."/>
            <person name="Matsuzaki R."/>
            <person name="Takahashi F."/>
            <person name="Nishimura Y."/>
            <person name="Kawachi M."/>
            <person name="Noguchi H."/>
            <person name="Minakuchi Y."/>
            <person name="Umen J.G."/>
            <person name="Toyoda A."/>
            <person name="Nozaki H."/>
        </authorList>
    </citation>
    <scope>NUCLEOTIDE SEQUENCE</scope>
    <source>
        <strain evidence="6">NIES-3780</strain>
    </source>
</reference>
<keyword evidence="7" id="KW-1185">Reference proteome</keyword>
<dbReference type="InterPro" id="IPR036291">
    <property type="entry name" value="NAD(P)-bd_dom_sf"/>
</dbReference>
<dbReference type="PANTHER" id="PTHR42938">
    <property type="entry name" value="FORMATE DEHYDROGENASE 1"/>
    <property type="match status" value="1"/>
</dbReference>
<keyword evidence="2" id="KW-0520">NAD</keyword>
<evidence type="ECO:0000256" key="3">
    <source>
        <dbReference type="RuleBase" id="RU003719"/>
    </source>
</evidence>
<feature type="domain" description="D-isomer specific 2-hydroxyacid dehydrogenase catalytic" evidence="4">
    <location>
        <begin position="121"/>
        <end position="380"/>
    </location>
</feature>
<proteinExistence type="inferred from homology"/>
<evidence type="ECO:0000256" key="1">
    <source>
        <dbReference type="ARBA" id="ARBA00023002"/>
    </source>
</evidence>
<evidence type="ECO:0008006" key="8">
    <source>
        <dbReference type="Google" id="ProtNLM"/>
    </source>
</evidence>
<accession>A0A8J4F9M0</accession>
<evidence type="ECO:0000313" key="7">
    <source>
        <dbReference type="Proteomes" id="UP000747399"/>
    </source>
</evidence>
<dbReference type="Proteomes" id="UP000747399">
    <property type="component" value="Unassembled WGS sequence"/>
</dbReference>
<dbReference type="GO" id="GO:0051287">
    <property type="term" value="F:NAD binding"/>
    <property type="evidence" value="ECO:0007669"/>
    <property type="project" value="InterPro"/>
</dbReference>
<dbReference type="AlphaFoldDB" id="A0A8J4F9M0"/>
<dbReference type="Gene3D" id="3.40.50.720">
    <property type="entry name" value="NAD(P)-binding Rossmann-like Domain"/>
    <property type="match status" value="2"/>
</dbReference>
<dbReference type="PROSITE" id="PS00065">
    <property type="entry name" value="D_2_HYDROXYACID_DH_1"/>
    <property type="match status" value="1"/>
</dbReference>
<dbReference type="InterPro" id="IPR006139">
    <property type="entry name" value="D-isomer_2_OHA_DH_cat_dom"/>
</dbReference>
<evidence type="ECO:0000256" key="2">
    <source>
        <dbReference type="ARBA" id="ARBA00023027"/>
    </source>
</evidence>
<dbReference type="EMBL" id="BNCO01000093">
    <property type="protein sequence ID" value="GIL67013.1"/>
    <property type="molecule type" value="Genomic_DNA"/>
</dbReference>
<organism evidence="6 7">
    <name type="scientific">Volvox africanus</name>
    <dbReference type="NCBI Taxonomy" id="51714"/>
    <lineage>
        <taxon>Eukaryota</taxon>
        <taxon>Viridiplantae</taxon>
        <taxon>Chlorophyta</taxon>
        <taxon>core chlorophytes</taxon>
        <taxon>Chlorophyceae</taxon>
        <taxon>CS clade</taxon>
        <taxon>Chlamydomonadales</taxon>
        <taxon>Volvocaceae</taxon>
        <taxon>Volvox</taxon>
    </lineage>
</organism>
<dbReference type="CDD" id="cd12175">
    <property type="entry name" value="2-Hacid_dh_11"/>
    <property type="match status" value="1"/>
</dbReference>
<comment type="caution">
    <text evidence="6">The sequence shown here is derived from an EMBL/GenBank/DDBJ whole genome shotgun (WGS) entry which is preliminary data.</text>
</comment>
<dbReference type="Pfam" id="PF02826">
    <property type="entry name" value="2-Hacid_dh_C"/>
    <property type="match status" value="1"/>
</dbReference>
<dbReference type="GO" id="GO:0016616">
    <property type="term" value="F:oxidoreductase activity, acting on the CH-OH group of donors, NAD or NADP as acceptor"/>
    <property type="evidence" value="ECO:0007669"/>
    <property type="project" value="InterPro"/>
</dbReference>
<dbReference type="PROSITE" id="PS00670">
    <property type="entry name" value="D_2_HYDROXYACID_DH_2"/>
    <property type="match status" value="1"/>
</dbReference>
<gene>
    <name evidence="6" type="ORF">Vafri_20406</name>
</gene>
<dbReference type="PANTHER" id="PTHR42938:SF44">
    <property type="entry name" value="D-ISOMER SPECIFIC 2-HYDROXYACID DEHYDROGENASE NAD-BINDING"/>
    <property type="match status" value="1"/>
</dbReference>
<dbReference type="InterPro" id="IPR006140">
    <property type="entry name" value="D-isomer_DH_NAD-bd"/>
</dbReference>
<name>A0A8J4F9M0_9CHLO</name>
<keyword evidence="1 3" id="KW-0560">Oxidoreductase</keyword>
<evidence type="ECO:0000313" key="6">
    <source>
        <dbReference type="EMBL" id="GIL67013.1"/>
    </source>
</evidence>
<evidence type="ECO:0000259" key="4">
    <source>
        <dbReference type="Pfam" id="PF00389"/>
    </source>
</evidence>